<dbReference type="InterPro" id="IPR008927">
    <property type="entry name" value="6-PGluconate_DH-like_C_sf"/>
</dbReference>
<dbReference type="InterPro" id="IPR051265">
    <property type="entry name" value="HIBADH-related_NP60_sf"/>
</dbReference>
<evidence type="ECO:0000313" key="5">
    <source>
        <dbReference type="Proteomes" id="UP000238348"/>
    </source>
</evidence>
<dbReference type="PIRSF" id="PIRSF000103">
    <property type="entry name" value="HIBADH"/>
    <property type="match status" value="1"/>
</dbReference>
<dbReference type="OrthoDB" id="9786703at2"/>
<dbReference type="InterPro" id="IPR048666">
    <property type="entry name" value="RedAm-like_C"/>
</dbReference>
<dbReference type="PANTHER" id="PTHR43580:SF2">
    <property type="entry name" value="CYTOKINE-LIKE NUCLEAR FACTOR N-PAC"/>
    <property type="match status" value="1"/>
</dbReference>
<dbReference type="Pfam" id="PF03446">
    <property type="entry name" value="NAD_binding_2"/>
    <property type="match status" value="1"/>
</dbReference>
<evidence type="ECO:0000259" key="3">
    <source>
        <dbReference type="Pfam" id="PF21761"/>
    </source>
</evidence>
<name>A0A2L0F5X1_SORCE</name>
<dbReference type="SUPFAM" id="SSF51735">
    <property type="entry name" value="NAD(P)-binding Rossmann-fold domains"/>
    <property type="match status" value="1"/>
</dbReference>
<protein>
    <submittedName>
        <fullName evidence="4">Uncharacterized protein</fullName>
    </submittedName>
</protein>
<dbReference type="Gene3D" id="1.10.1040.10">
    <property type="entry name" value="N-(1-d-carboxylethyl)-l-norvaline Dehydrogenase, domain 2"/>
    <property type="match status" value="1"/>
</dbReference>
<dbReference type="Gene3D" id="3.40.50.720">
    <property type="entry name" value="NAD(P)-binding Rossmann-like Domain"/>
    <property type="match status" value="1"/>
</dbReference>
<feature type="domain" description="6-phosphogluconate dehydrogenase NADP-binding" evidence="2">
    <location>
        <begin position="10"/>
        <end position="166"/>
    </location>
</feature>
<dbReference type="AlphaFoldDB" id="A0A2L0F5X1"/>
<dbReference type="RefSeq" id="WP_104985065.1">
    <property type="nucleotide sequence ID" value="NZ_CP012673.1"/>
</dbReference>
<dbReference type="Pfam" id="PF21761">
    <property type="entry name" value="RedAm-like_C"/>
    <property type="match status" value="1"/>
</dbReference>
<dbReference type="EMBL" id="CP012673">
    <property type="protein sequence ID" value="AUX46966.1"/>
    <property type="molecule type" value="Genomic_DNA"/>
</dbReference>
<gene>
    <name evidence="4" type="ORF">SOCE26_084760</name>
</gene>
<proteinExistence type="predicted"/>
<dbReference type="GO" id="GO:0050661">
    <property type="term" value="F:NADP binding"/>
    <property type="evidence" value="ECO:0007669"/>
    <property type="project" value="InterPro"/>
</dbReference>
<dbReference type="GO" id="GO:0016491">
    <property type="term" value="F:oxidoreductase activity"/>
    <property type="evidence" value="ECO:0007669"/>
    <property type="project" value="UniProtKB-KW"/>
</dbReference>
<dbReference type="SUPFAM" id="SSF48179">
    <property type="entry name" value="6-phosphogluconate dehydrogenase C-terminal domain-like"/>
    <property type="match status" value="1"/>
</dbReference>
<feature type="domain" description="NADPH-dependent reductive aminase-like C-terminal" evidence="3">
    <location>
        <begin position="170"/>
        <end position="294"/>
    </location>
</feature>
<dbReference type="PANTHER" id="PTHR43580">
    <property type="entry name" value="OXIDOREDUCTASE GLYR1-RELATED"/>
    <property type="match status" value="1"/>
</dbReference>
<keyword evidence="1" id="KW-0560">Oxidoreductase</keyword>
<dbReference type="InterPro" id="IPR006115">
    <property type="entry name" value="6PGDH_NADP-bd"/>
</dbReference>
<sequence>MKETNALGDVSILGLGSMGIALARALLQRGARVTAWNRTRAKAEPLAAEGAALASSPAHAVQASAVVVVCVTDYPSTYGALEAPEAAAALAGKVLVQLSTGSPREARDAEAWARKRGADYLDGAILAIPSQIGRPESTILASGSETAFRKSKPLLEGMAGTVTYLGEKVGAASAVDLAFLSHVFSGLVGFYHGARIIEAEGLRVADLGAMFADVAPAVGAMIKQDADSIQAGTYESSEATLELCARALDLLLRQAREAGIDPTLPAFASALFRKGVDAGYGNEGPSALIKVLRQGA</sequence>
<evidence type="ECO:0000256" key="1">
    <source>
        <dbReference type="ARBA" id="ARBA00023002"/>
    </source>
</evidence>
<dbReference type="InterPro" id="IPR036291">
    <property type="entry name" value="NAD(P)-bd_dom_sf"/>
</dbReference>
<dbReference type="Proteomes" id="UP000238348">
    <property type="component" value="Chromosome"/>
</dbReference>
<dbReference type="InterPro" id="IPR013328">
    <property type="entry name" value="6PGD_dom2"/>
</dbReference>
<organism evidence="4 5">
    <name type="scientific">Sorangium cellulosum</name>
    <name type="common">Polyangium cellulosum</name>
    <dbReference type="NCBI Taxonomy" id="56"/>
    <lineage>
        <taxon>Bacteria</taxon>
        <taxon>Pseudomonadati</taxon>
        <taxon>Myxococcota</taxon>
        <taxon>Polyangia</taxon>
        <taxon>Polyangiales</taxon>
        <taxon>Polyangiaceae</taxon>
        <taxon>Sorangium</taxon>
    </lineage>
</organism>
<evidence type="ECO:0000259" key="2">
    <source>
        <dbReference type="Pfam" id="PF03446"/>
    </source>
</evidence>
<evidence type="ECO:0000313" key="4">
    <source>
        <dbReference type="EMBL" id="AUX46966.1"/>
    </source>
</evidence>
<reference evidence="4 5" key="1">
    <citation type="submission" date="2015-09" db="EMBL/GenBank/DDBJ databases">
        <title>Sorangium comparison.</title>
        <authorList>
            <person name="Zaburannyi N."/>
            <person name="Bunk B."/>
            <person name="Overmann J."/>
            <person name="Mueller R."/>
        </authorList>
    </citation>
    <scope>NUCLEOTIDE SEQUENCE [LARGE SCALE GENOMIC DNA]</scope>
    <source>
        <strain evidence="4 5">So ce26</strain>
    </source>
</reference>
<accession>A0A2L0F5X1</accession>
<dbReference type="InterPro" id="IPR015815">
    <property type="entry name" value="HIBADH-related"/>
</dbReference>